<feature type="transmembrane region" description="Helical" evidence="5">
    <location>
        <begin position="98"/>
        <end position="116"/>
    </location>
</feature>
<keyword evidence="4 5" id="KW-0472">Membrane</keyword>
<dbReference type="GO" id="GO:0016020">
    <property type="term" value="C:membrane"/>
    <property type="evidence" value="ECO:0007669"/>
    <property type="project" value="UniProtKB-SubCell"/>
</dbReference>
<evidence type="ECO:0000256" key="5">
    <source>
        <dbReference type="SAM" id="Phobius"/>
    </source>
</evidence>
<feature type="transmembrane region" description="Helical" evidence="5">
    <location>
        <begin position="128"/>
        <end position="161"/>
    </location>
</feature>
<evidence type="ECO:0000256" key="2">
    <source>
        <dbReference type="ARBA" id="ARBA00022692"/>
    </source>
</evidence>
<dbReference type="AlphaFoldDB" id="A0A6J7MUJ6"/>
<dbReference type="InterPro" id="IPR051598">
    <property type="entry name" value="TSUP/Inactive_protease-like"/>
</dbReference>
<feature type="transmembrane region" description="Helical" evidence="5">
    <location>
        <begin position="12"/>
        <end position="35"/>
    </location>
</feature>
<accession>A0A6J7MUJ6</accession>
<dbReference type="PANTHER" id="PTHR43701">
    <property type="entry name" value="MEMBRANE TRANSPORTER PROTEIN MJ0441-RELATED"/>
    <property type="match status" value="1"/>
</dbReference>
<comment type="subcellular location">
    <subcellularLocation>
        <location evidence="1">Membrane</location>
        <topology evidence="1">Multi-pass membrane protein</topology>
    </subcellularLocation>
</comment>
<evidence type="ECO:0000256" key="3">
    <source>
        <dbReference type="ARBA" id="ARBA00022989"/>
    </source>
</evidence>
<reference evidence="6" key="1">
    <citation type="submission" date="2020-05" db="EMBL/GenBank/DDBJ databases">
        <authorList>
            <person name="Chiriac C."/>
            <person name="Salcher M."/>
            <person name="Ghai R."/>
            <person name="Kavagutti S V."/>
        </authorList>
    </citation>
    <scope>NUCLEOTIDE SEQUENCE</scope>
</reference>
<dbReference type="Pfam" id="PF01925">
    <property type="entry name" value="TauE"/>
    <property type="match status" value="1"/>
</dbReference>
<feature type="transmembrane region" description="Helical" evidence="5">
    <location>
        <begin position="73"/>
        <end position="92"/>
    </location>
</feature>
<feature type="transmembrane region" description="Helical" evidence="5">
    <location>
        <begin position="198"/>
        <end position="215"/>
    </location>
</feature>
<proteinExistence type="predicted"/>
<feature type="transmembrane region" description="Helical" evidence="5">
    <location>
        <begin position="227"/>
        <end position="244"/>
    </location>
</feature>
<organism evidence="6">
    <name type="scientific">freshwater metagenome</name>
    <dbReference type="NCBI Taxonomy" id="449393"/>
    <lineage>
        <taxon>unclassified sequences</taxon>
        <taxon>metagenomes</taxon>
        <taxon>ecological metagenomes</taxon>
    </lineage>
</organism>
<dbReference type="EMBL" id="CAFBOU010000004">
    <property type="protein sequence ID" value="CAB4983445.1"/>
    <property type="molecule type" value="Genomic_DNA"/>
</dbReference>
<keyword evidence="2 5" id="KW-0812">Transmembrane</keyword>
<sequence length="245" mass="25606">MDIAIALIAGGFIGAVLGFVGAGGAMLSVPILLYIFDFTAIPATTGALAIVLFAAMAGALPKARAKEILYRDALVIWSLGLVTNLATSILAHKLSDKLITTGFAIVLLFAALSMLKKSLPKEQRRMSIPVLVLVSLGIGALTGLFGIGGGFIVVPVLIHAFGTPPRIATGTSLVVICLNSITAFLGHFSHWSEVSWRIPIIIAISAVAVALLASHKQTASSETSRKLFALLLIAISAFTLIKTYL</sequence>
<feature type="transmembrane region" description="Helical" evidence="5">
    <location>
        <begin position="167"/>
        <end position="186"/>
    </location>
</feature>
<name>A0A6J7MUJ6_9ZZZZ</name>
<evidence type="ECO:0000256" key="1">
    <source>
        <dbReference type="ARBA" id="ARBA00004141"/>
    </source>
</evidence>
<keyword evidence="3 5" id="KW-1133">Transmembrane helix</keyword>
<dbReference type="InterPro" id="IPR002781">
    <property type="entry name" value="TM_pro_TauE-like"/>
</dbReference>
<gene>
    <name evidence="6" type="ORF">UFOPK4010_00110</name>
</gene>
<dbReference type="PANTHER" id="PTHR43701:SF2">
    <property type="entry name" value="MEMBRANE TRANSPORTER PROTEIN YJNA-RELATED"/>
    <property type="match status" value="1"/>
</dbReference>
<evidence type="ECO:0000256" key="4">
    <source>
        <dbReference type="ARBA" id="ARBA00023136"/>
    </source>
</evidence>
<feature type="transmembrane region" description="Helical" evidence="5">
    <location>
        <begin position="41"/>
        <end position="61"/>
    </location>
</feature>
<protein>
    <submittedName>
        <fullName evidence="6">Unannotated protein</fullName>
    </submittedName>
</protein>
<evidence type="ECO:0000313" key="6">
    <source>
        <dbReference type="EMBL" id="CAB4983445.1"/>
    </source>
</evidence>